<dbReference type="InterPro" id="IPR050086">
    <property type="entry name" value="MetN_ABC_transporter-like"/>
</dbReference>
<evidence type="ECO:0000259" key="7">
    <source>
        <dbReference type="PROSITE" id="PS50893"/>
    </source>
</evidence>
<evidence type="ECO:0000313" key="8">
    <source>
        <dbReference type="EMBL" id="OMG93091.1"/>
    </source>
</evidence>
<dbReference type="InterPro" id="IPR012693">
    <property type="entry name" value="ABC_transpr_PhnC"/>
</dbReference>
<organism evidence="8 9">
    <name type="scientific">Alcaligenes xylosoxydans xylosoxydans</name>
    <name type="common">Achromobacter xylosoxidans</name>
    <dbReference type="NCBI Taxonomy" id="85698"/>
    <lineage>
        <taxon>Bacteria</taxon>
        <taxon>Pseudomonadati</taxon>
        <taxon>Pseudomonadota</taxon>
        <taxon>Betaproteobacteria</taxon>
        <taxon>Burkholderiales</taxon>
        <taxon>Alcaligenaceae</taxon>
        <taxon>Achromobacter</taxon>
    </lineage>
</organism>
<dbReference type="CDD" id="cd03256">
    <property type="entry name" value="ABC_PhnC_transporter"/>
    <property type="match status" value="1"/>
</dbReference>
<dbReference type="InterPro" id="IPR017871">
    <property type="entry name" value="ABC_transporter-like_CS"/>
</dbReference>
<sequence length="266" mass="29086">MKDVALQLKNVGKSYGNKVVLESIDFEVRHGSMVALLGTSGAGKSTLFRCLTGLEPIDSGSIVALGESIHELSPARLRAVRGQIGFVFQQLHLVKRFSALENVLGARLAEMPIWRVTLKSFSRADKVLAFECLDRVGMLDYANTPTQLLSGGQQQRIAIARALAQKPKIIIADEPVSSLDPLTARSVLQTLKAAATDLNVAVLCSLHQVDLALEVSDRVVGLRDGRISLNMANQPNDQGMMQKIRSIYQQRAVHSDRDEPLQRHVA</sequence>
<dbReference type="GO" id="GO:0015416">
    <property type="term" value="F:ABC-type phosphonate transporter activity"/>
    <property type="evidence" value="ECO:0007669"/>
    <property type="project" value="InterPro"/>
</dbReference>
<dbReference type="SUPFAM" id="SSF52540">
    <property type="entry name" value="P-loop containing nucleoside triphosphate hydrolases"/>
    <property type="match status" value="1"/>
</dbReference>
<keyword evidence="2" id="KW-1003">Cell membrane</keyword>
<dbReference type="Gene3D" id="3.40.50.300">
    <property type="entry name" value="P-loop containing nucleotide triphosphate hydrolases"/>
    <property type="match status" value="1"/>
</dbReference>
<dbReference type="SMART" id="SM00382">
    <property type="entry name" value="AAA"/>
    <property type="match status" value="1"/>
</dbReference>
<gene>
    <name evidence="8" type="ORF">BIZ92_01795</name>
</gene>
<dbReference type="OrthoDB" id="9802264at2"/>
<evidence type="ECO:0000256" key="1">
    <source>
        <dbReference type="ARBA" id="ARBA00022448"/>
    </source>
</evidence>
<keyword evidence="5" id="KW-1278">Translocase</keyword>
<dbReference type="EMBL" id="MJMN01000001">
    <property type="protein sequence ID" value="OMG93091.1"/>
    <property type="molecule type" value="Genomic_DNA"/>
</dbReference>
<accession>A0A1R1K0Y7</accession>
<keyword evidence="4 8" id="KW-0067">ATP-binding</keyword>
<dbReference type="InterPro" id="IPR003439">
    <property type="entry name" value="ABC_transporter-like_ATP-bd"/>
</dbReference>
<dbReference type="PANTHER" id="PTHR43166">
    <property type="entry name" value="AMINO ACID IMPORT ATP-BINDING PROTEIN"/>
    <property type="match status" value="1"/>
</dbReference>
<keyword evidence="1" id="KW-0813">Transport</keyword>
<proteinExistence type="predicted"/>
<evidence type="ECO:0000256" key="2">
    <source>
        <dbReference type="ARBA" id="ARBA00022475"/>
    </source>
</evidence>
<dbReference type="PANTHER" id="PTHR43166:SF6">
    <property type="entry name" value="PHOSPHONATES IMPORT ATP-BINDING PROTEIN PHNC"/>
    <property type="match status" value="1"/>
</dbReference>
<keyword evidence="6" id="KW-0472">Membrane</keyword>
<dbReference type="RefSeq" id="WP_041682765.1">
    <property type="nucleotide sequence ID" value="NZ_CYTD01000006.1"/>
</dbReference>
<dbReference type="PROSITE" id="PS00211">
    <property type="entry name" value="ABC_TRANSPORTER_1"/>
    <property type="match status" value="1"/>
</dbReference>
<dbReference type="InterPro" id="IPR027417">
    <property type="entry name" value="P-loop_NTPase"/>
</dbReference>
<dbReference type="GO" id="GO:0016020">
    <property type="term" value="C:membrane"/>
    <property type="evidence" value="ECO:0007669"/>
    <property type="project" value="InterPro"/>
</dbReference>
<keyword evidence="3" id="KW-0547">Nucleotide-binding</keyword>
<evidence type="ECO:0000256" key="6">
    <source>
        <dbReference type="ARBA" id="ARBA00023136"/>
    </source>
</evidence>
<dbReference type="NCBIfam" id="TIGR02315">
    <property type="entry name" value="ABC_phnC"/>
    <property type="match status" value="1"/>
</dbReference>
<name>A0A1R1K0Y7_ALCXX</name>
<dbReference type="Pfam" id="PF00005">
    <property type="entry name" value="ABC_tran"/>
    <property type="match status" value="1"/>
</dbReference>
<evidence type="ECO:0000313" key="9">
    <source>
        <dbReference type="Proteomes" id="UP000187251"/>
    </source>
</evidence>
<dbReference type="GO" id="GO:0016887">
    <property type="term" value="F:ATP hydrolysis activity"/>
    <property type="evidence" value="ECO:0007669"/>
    <property type="project" value="InterPro"/>
</dbReference>
<reference evidence="8 9" key="1">
    <citation type="submission" date="2016-09" db="EMBL/GenBank/DDBJ databases">
        <title>Phylogenomics of Achromobacter.</title>
        <authorList>
            <person name="Jeukens J."/>
            <person name="Freschi L."/>
            <person name="Vincent A.T."/>
            <person name="Emond-Rheault J.-G."/>
            <person name="Kukavica-Ibrulj I."/>
            <person name="Charette S.J."/>
            <person name="Levesque R.C."/>
        </authorList>
    </citation>
    <scope>NUCLEOTIDE SEQUENCE [LARGE SCALE GENOMIC DNA]</scope>
    <source>
        <strain evidence="8 9">AUS488</strain>
    </source>
</reference>
<dbReference type="Proteomes" id="UP000187251">
    <property type="component" value="Unassembled WGS sequence"/>
</dbReference>
<dbReference type="AlphaFoldDB" id="A0A1R1K0Y7"/>
<dbReference type="GO" id="GO:0005524">
    <property type="term" value="F:ATP binding"/>
    <property type="evidence" value="ECO:0007669"/>
    <property type="project" value="UniProtKB-KW"/>
</dbReference>
<feature type="domain" description="ABC transporter" evidence="7">
    <location>
        <begin position="6"/>
        <end position="249"/>
    </location>
</feature>
<protein>
    <submittedName>
        <fullName evidence="8">Phosphonate ABC transporter ATP-binding protein</fullName>
    </submittedName>
</protein>
<dbReference type="PROSITE" id="PS50893">
    <property type="entry name" value="ABC_TRANSPORTER_2"/>
    <property type="match status" value="1"/>
</dbReference>
<evidence type="ECO:0000256" key="4">
    <source>
        <dbReference type="ARBA" id="ARBA00022840"/>
    </source>
</evidence>
<evidence type="ECO:0000256" key="5">
    <source>
        <dbReference type="ARBA" id="ARBA00022967"/>
    </source>
</evidence>
<dbReference type="InterPro" id="IPR003593">
    <property type="entry name" value="AAA+_ATPase"/>
</dbReference>
<evidence type="ECO:0000256" key="3">
    <source>
        <dbReference type="ARBA" id="ARBA00022741"/>
    </source>
</evidence>
<comment type="caution">
    <text evidence="8">The sequence shown here is derived from an EMBL/GenBank/DDBJ whole genome shotgun (WGS) entry which is preliminary data.</text>
</comment>